<comment type="caution">
    <text evidence="3">The sequence shown here is derived from an EMBL/GenBank/DDBJ whole genome shotgun (WGS) entry which is preliminary data.</text>
</comment>
<feature type="region of interest" description="Disordered" evidence="1">
    <location>
        <begin position="173"/>
        <end position="202"/>
    </location>
</feature>
<feature type="transmembrane region" description="Helical" evidence="2">
    <location>
        <begin position="97"/>
        <end position="114"/>
    </location>
</feature>
<protein>
    <submittedName>
        <fullName evidence="3">Uncharacterized protein</fullName>
    </submittedName>
</protein>
<gene>
    <name evidence="3" type="ORF">LKD71_00615</name>
</gene>
<evidence type="ECO:0000313" key="4">
    <source>
        <dbReference type="Proteomes" id="UP001197875"/>
    </source>
</evidence>
<dbReference type="Proteomes" id="UP001197875">
    <property type="component" value="Unassembled WGS sequence"/>
</dbReference>
<feature type="transmembrane region" description="Helical" evidence="2">
    <location>
        <begin position="12"/>
        <end position="33"/>
    </location>
</feature>
<sequence length="285" mass="32033">MLQTVMQQNLLFYGIGILCFFGVISQIWLWGIYSRMIKDMENERAAKGKFIRQIRQRYGLLKRMGDGSVNTRAFLERSLYQYRHLGRTLHQWRRTGAVALVLSLILGLVGYYYAGNLRMGAALRQNYLWAMGIAAAVMGLLYGLTDVRYRRSYLETGLLDMLENSGNTAAVVKNGKQSASPEKGQPALSEESKQANGSREQSFAPLETAAAAADKLPFRKNKKAAVKMQQEKKDLKADLSRIRASVGEAAAGAEAEKERKAEILKNMDPAEQERIIREVLKEFLS</sequence>
<dbReference type="EMBL" id="JAJEPR010000001">
    <property type="protein sequence ID" value="MCC2188333.1"/>
    <property type="molecule type" value="Genomic_DNA"/>
</dbReference>
<keyword evidence="2" id="KW-1133">Transmembrane helix</keyword>
<organism evidence="3 4">
    <name type="scientific">Fusicatenibacter faecihominis</name>
    <dbReference type="NCBI Taxonomy" id="2881276"/>
    <lineage>
        <taxon>Bacteria</taxon>
        <taxon>Bacillati</taxon>
        <taxon>Bacillota</taxon>
        <taxon>Clostridia</taxon>
        <taxon>Lachnospirales</taxon>
        <taxon>Lachnospiraceae</taxon>
        <taxon>Fusicatenibacter</taxon>
    </lineage>
</organism>
<accession>A0AAE3DPY5</accession>
<evidence type="ECO:0000313" key="3">
    <source>
        <dbReference type="EMBL" id="MCC2188333.1"/>
    </source>
</evidence>
<evidence type="ECO:0000256" key="1">
    <source>
        <dbReference type="SAM" id="MobiDB-lite"/>
    </source>
</evidence>
<keyword evidence="4" id="KW-1185">Reference proteome</keyword>
<feature type="transmembrane region" description="Helical" evidence="2">
    <location>
        <begin position="126"/>
        <end position="144"/>
    </location>
</feature>
<dbReference type="RefSeq" id="WP_227613951.1">
    <property type="nucleotide sequence ID" value="NZ_JAJEPR010000001.1"/>
</dbReference>
<keyword evidence="2" id="KW-0472">Membrane</keyword>
<dbReference type="AlphaFoldDB" id="A0AAE3DPY5"/>
<proteinExistence type="predicted"/>
<evidence type="ECO:0000256" key="2">
    <source>
        <dbReference type="SAM" id="Phobius"/>
    </source>
</evidence>
<name>A0AAE3DPY5_9FIRM</name>
<reference evidence="3 4" key="1">
    <citation type="submission" date="2021-10" db="EMBL/GenBank/DDBJ databases">
        <title>Anaerobic single-cell dispensing facilitates the cultivation of human gut bacteria.</title>
        <authorList>
            <person name="Afrizal A."/>
        </authorList>
    </citation>
    <scope>NUCLEOTIDE SEQUENCE [LARGE SCALE GENOMIC DNA]</scope>
    <source>
        <strain evidence="3 4">CLA-AA-H277</strain>
    </source>
</reference>
<keyword evidence="2" id="KW-0812">Transmembrane</keyword>